<keyword evidence="2" id="KW-0245">EGF-like domain</keyword>
<dbReference type="Proteomes" id="UP001152320">
    <property type="component" value="Chromosome 5"/>
</dbReference>
<reference evidence="5" key="1">
    <citation type="submission" date="2021-10" db="EMBL/GenBank/DDBJ databases">
        <title>Tropical sea cucumber genome reveals ecological adaptation and Cuvierian tubules defense mechanism.</title>
        <authorList>
            <person name="Chen T."/>
        </authorList>
    </citation>
    <scope>NUCLEOTIDE SEQUENCE</scope>
    <source>
        <strain evidence="5">Nanhai2018</strain>
        <tissue evidence="5">Muscle</tissue>
    </source>
</reference>
<feature type="disulfide bond" evidence="2">
    <location>
        <begin position="465"/>
        <end position="482"/>
    </location>
</feature>
<protein>
    <recommendedName>
        <fullName evidence="7">EGF-like domain-containing protein</fullName>
    </recommendedName>
</protein>
<comment type="caution">
    <text evidence="2">Lacks conserved residue(s) required for the propagation of feature annotation.</text>
</comment>
<dbReference type="Gene3D" id="2.10.25.10">
    <property type="entry name" value="Laminin"/>
    <property type="match status" value="1"/>
</dbReference>
<dbReference type="PANTHER" id="PTHR24273">
    <property type="entry name" value="FI04643P-RELATED"/>
    <property type="match status" value="1"/>
</dbReference>
<evidence type="ECO:0000313" key="5">
    <source>
        <dbReference type="EMBL" id="KAJ8041929.1"/>
    </source>
</evidence>
<feature type="disulfide bond" evidence="2">
    <location>
        <begin position="484"/>
        <end position="493"/>
    </location>
</feature>
<dbReference type="CDD" id="cd00054">
    <property type="entry name" value="EGF_CA"/>
    <property type="match status" value="1"/>
</dbReference>
<dbReference type="EMBL" id="JAIZAY010000005">
    <property type="protein sequence ID" value="KAJ8041929.1"/>
    <property type="molecule type" value="Genomic_DNA"/>
</dbReference>
<feature type="domain" description="HYR" evidence="4">
    <location>
        <begin position="290"/>
        <end position="374"/>
    </location>
</feature>
<evidence type="ECO:0000313" key="6">
    <source>
        <dbReference type="Proteomes" id="UP001152320"/>
    </source>
</evidence>
<keyword evidence="2" id="KW-1015">Disulfide bond</keyword>
<evidence type="ECO:0000256" key="1">
    <source>
        <dbReference type="ARBA" id="ARBA00022737"/>
    </source>
</evidence>
<dbReference type="OrthoDB" id="5969008at2759"/>
<dbReference type="SMART" id="SM00181">
    <property type="entry name" value="EGF"/>
    <property type="match status" value="1"/>
</dbReference>
<dbReference type="InterPro" id="IPR003410">
    <property type="entry name" value="HYR_dom"/>
</dbReference>
<dbReference type="PROSITE" id="PS50825">
    <property type="entry name" value="HYR"/>
    <property type="match status" value="2"/>
</dbReference>
<feature type="domain" description="EGF-like" evidence="3">
    <location>
        <begin position="456"/>
        <end position="494"/>
    </location>
</feature>
<keyword evidence="1" id="KW-0677">Repeat</keyword>
<evidence type="ECO:0000256" key="2">
    <source>
        <dbReference type="PROSITE-ProRule" id="PRU00076"/>
    </source>
</evidence>
<dbReference type="Pfam" id="PF02494">
    <property type="entry name" value="HYR"/>
    <property type="match status" value="2"/>
</dbReference>
<keyword evidence="6" id="KW-1185">Reference proteome</keyword>
<evidence type="ECO:0008006" key="7">
    <source>
        <dbReference type="Google" id="ProtNLM"/>
    </source>
</evidence>
<dbReference type="AlphaFoldDB" id="A0A9Q1CC98"/>
<dbReference type="PROSITE" id="PS00022">
    <property type="entry name" value="EGF_1"/>
    <property type="match status" value="1"/>
</dbReference>
<dbReference type="PANTHER" id="PTHR24273:SF32">
    <property type="entry name" value="HYALIN"/>
    <property type="match status" value="1"/>
</dbReference>
<comment type="caution">
    <text evidence="5">The sequence shown here is derived from an EMBL/GenBank/DDBJ whole genome shotgun (WGS) entry which is preliminary data.</text>
</comment>
<name>A0A9Q1CC98_HOLLE</name>
<gene>
    <name evidence="5" type="ORF">HOLleu_12868</name>
</gene>
<accession>A0A9Q1CC98</accession>
<dbReference type="SUPFAM" id="SSF57196">
    <property type="entry name" value="EGF/Laminin"/>
    <property type="match status" value="1"/>
</dbReference>
<sequence>MRVPVGHALMEVNASRLHLVTTFVCARQDSGDKIVKWVGISVAAVSFQPINITCPLASSVNVIPIPNGESIAIWPTPTCTEGTGLAPTIVASCNRTLGSVFTSGNTTVGCQCTTAAGEVARCTFNVNVPAFRPLNITCPLASSVNVIPIPNGQSIAIWQTPTCTEGTGLAPTIVASCNRTLGSVFTSGNTAVGCQCSNAAGEVARCTFNVDVPTALNIACPASADVIIIPTPNGQLGVWGLPPCTQGGALAPIFSTCDPLVGSIFSPGENPVTCSCRSFTGEVASCTFNVDIPAVLSITCPASADVIIIPTPNGQLGIWGLPLCTQGGAPAPIFSTCDQVVGSIFSPGETPVTCSCRSLVGDEASCTFNVDIPVAGTLDITCPDTTSVQLFPITNGRAIALWQPIQCVDTATPNLPIFGDCTPGTGSIFESGNTMVDCSCRNAGDITSCTFVVNVGGQGCASSPCENDGSCIPGADGVSFTCECIFGFSGQLCENAPGRYFDGKHDYFCLILLVSTEIILNLNYGNLK</sequence>
<dbReference type="PROSITE" id="PS01186">
    <property type="entry name" value="EGF_2"/>
    <property type="match status" value="1"/>
</dbReference>
<organism evidence="5 6">
    <name type="scientific">Holothuria leucospilota</name>
    <name type="common">Black long sea cucumber</name>
    <name type="synonym">Mertensiothuria leucospilota</name>
    <dbReference type="NCBI Taxonomy" id="206669"/>
    <lineage>
        <taxon>Eukaryota</taxon>
        <taxon>Metazoa</taxon>
        <taxon>Echinodermata</taxon>
        <taxon>Eleutherozoa</taxon>
        <taxon>Echinozoa</taxon>
        <taxon>Holothuroidea</taxon>
        <taxon>Aspidochirotacea</taxon>
        <taxon>Aspidochirotida</taxon>
        <taxon>Holothuriidae</taxon>
        <taxon>Holothuria</taxon>
    </lineage>
</organism>
<feature type="domain" description="HYR" evidence="4">
    <location>
        <begin position="128"/>
        <end position="214"/>
    </location>
</feature>
<evidence type="ECO:0000259" key="3">
    <source>
        <dbReference type="PROSITE" id="PS50026"/>
    </source>
</evidence>
<dbReference type="InterPro" id="IPR000742">
    <property type="entry name" value="EGF"/>
</dbReference>
<dbReference type="PROSITE" id="PS50026">
    <property type="entry name" value="EGF_3"/>
    <property type="match status" value="1"/>
</dbReference>
<proteinExistence type="predicted"/>
<evidence type="ECO:0000259" key="4">
    <source>
        <dbReference type="PROSITE" id="PS50825"/>
    </source>
</evidence>